<dbReference type="InterPro" id="IPR017853">
    <property type="entry name" value="GH"/>
</dbReference>
<dbReference type="SUPFAM" id="SSF74650">
    <property type="entry name" value="Galactose mutarotase-like"/>
    <property type="match status" value="1"/>
</dbReference>
<dbReference type="InterPro" id="IPR036156">
    <property type="entry name" value="Beta-gal/glucu_dom_sf"/>
</dbReference>
<dbReference type="Gene3D" id="3.20.20.80">
    <property type="entry name" value="Glycosidases"/>
    <property type="match status" value="1"/>
</dbReference>
<dbReference type="Pfam" id="PF02837">
    <property type="entry name" value="Glyco_hydro_2_N"/>
    <property type="match status" value="1"/>
</dbReference>
<dbReference type="InterPro" id="IPR004199">
    <property type="entry name" value="B-gal_small/dom_5"/>
</dbReference>
<dbReference type="PROSITE" id="PS00719">
    <property type="entry name" value="GLYCOSYL_HYDROL_F2_1"/>
    <property type="match status" value="1"/>
</dbReference>
<evidence type="ECO:0000313" key="9">
    <source>
        <dbReference type="EMBL" id="HIT40521.1"/>
    </source>
</evidence>
<keyword evidence="5" id="KW-0378">Hydrolase</keyword>
<feature type="domain" description="Beta galactosidase small chain/" evidence="8">
    <location>
        <begin position="742"/>
        <end position="1010"/>
    </location>
</feature>
<dbReference type="InterPro" id="IPR006104">
    <property type="entry name" value="Glyco_hydro_2_N"/>
</dbReference>
<dbReference type="EMBL" id="DVKS01000005">
    <property type="protein sequence ID" value="HIT40521.1"/>
    <property type="molecule type" value="Genomic_DNA"/>
</dbReference>
<evidence type="ECO:0000256" key="4">
    <source>
        <dbReference type="ARBA" id="ARBA00013303"/>
    </source>
</evidence>
<dbReference type="Proteomes" id="UP000886860">
    <property type="component" value="Unassembled WGS sequence"/>
</dbReference>
<dbReference type="SUPFAM" id="SSF49785">
    <property type="entry name" value="Galactose-binding domain-like"/>
    <property type="match status" value="1"/>
</dbReference>
<evidence type="ECO:0000259" key="8">
    <source>
        <dbReference type="SMART" id="SM01038"/>
    </source>
</evidence>
<comment type="similarity">
    <text evidence="2">Belongs to the glycosyl hydrolase 2 family.</text>
</comment>
<dbReference type="InterPro" id="IPR014718">
    <property type="entry name" value="GH-type_carb-bd"/>
</dbReference>
<dbReference type="PRINTS" id="PR00132">
    <property type="entry name" value="GLHYDRLASE2"/>
</dbReference>
<evidence type="ECO:0000256" key="7">
    <source>
        <dbReference type="ARBA" id="ARBA00032230"/>
    </source>
</evidence>
<proteinExistence type="inferred from homology"/>
<dbReference type="InterPro" id="IPR023232">
    <property type="entry name" value="Glyco_hydro_2_AS"/>
</dbReference>
<evidence type="ECO:0000256" key="6">
    <source>
        <dbReference type="ARBA" id="ARBA00023295"/>
    </source>
</evidence>
<protein>
    <recommendedName>
        <fullName evidence="4">Beta-galactosidase</fullName>
        <ecNumber evidence="3">3.2.1.23</ecNumber>
    </recommendedName>
    <alternativeName>
        <fullName evidence="7">Lactase</fullName>
    </alternativeName>
</protein>
<evidence type="ECO:0000256" key="3">
    <source>
        <dbReference type="ARBA" id="ARBA00012756"/>
    </source>
</evidence>
<dbReference type="AlphaFoldDB" id="A0A9D1GGQ6"/>
<dbReference type="GO" id="GO:0005990">
    <property type="term" value="P:lactose catabolic process"/>
    <property type="evidence" value="ECO:0007669"/>
    <property type="project" value="TreeGrafter"/>
</dbReference>
<dbReference type="GO" id="GO:0030246">
    <property type="term" value="F:carbohydrate binding"/>
    <property type="evidence" value="ECO:0007669"/>
    <property type="project" value="InterPro"/>
</dbReference>
<dbReference type="SUPFAM" id="SSF49303">
    <property type="entry name" value="beta-Galactosidase/glucuronidase domain"/>
    <property type="match status" value="2"/>
</dbReference>
<dbReference type="SUPFAM" id="SSF51445">
    <property type="entry name" value="(Trans)glycosidases"/>
    <property type="match status" value="1"/>
</dbReference>
<comment type="catalytic activity">
    <reaction evidence="1">
        <text>Hydrolysis of terminal non-reducing beta-D-galactose residues in beta-D-galactosides.</text>
        <dbReference type="EC" id="3.2.1.23"/>
    </reaction>
</comment>
<evidence type="ECO:0000256" key="5">
    <source>
        <dbReference type="ARBA" id="ARBA00022801"/>
    </source>
</evidence>
<gene>
    <name evidence="9" type="ORF">IAB60_00220</name>
</gene>
<sequence>MIVKPYFEDLTALHIGTEPNRAYYIPASGEGMFFCRREESDRFQSLNGQWKFRYEPSIYEMNDCFYEEGYDLKAFREVTVPGMWQMYGVDRNQYTNVRYPFPLDPPYVPRENPCGAYVREFTYEETPEAPEVYLNFEGVDSCFYVWLNGNFVGYSQVSHSTSEFKVTRFLKKGMNSLAVLVLKWCDGSYLEDQDKFRMSGIFRDVFLLKRPREGIRDYKIKAAPTENGGGYFEAELSFFGEEREAAYRLEDPAGQIVLEGTCTDGRICGNLEKAEYWDAENPRLYTLVLTTKNEVICDRVGFREIHVSGGVLYINGVPVKFHGVNRHDSDPHTGFVISPEQMERDLRLMKEHNVNAIRTSHYPNSPQYYHLFDEYGFYVIDEADNESHGTDKRYKKVDDWKTHVETWGRLIADNPAFTEATVDRTRRCVERDKNRPSVVIWSMGNECAYGCTFEAALHWTKEYDDTRLLHYESARYISNERKYDRAILDLYSRMYPSMEEIHQYFTRKHKNPYLMCEYSHAMGNGPGDLEDYFQIIHEYPGMCGGFVWEWCDHAVEDGTDRHGRTKFLYGGDSGEFPHDGNFCVDGLVSPDRIPHGGLREFKHVYRPARITAADMEKKEISFRNYMDFTDLKDLADIKITFVKDGEIMGSEVLSLEDSILPGETGSVSFSLDFVPEGKSFIQAEYLLKKDWSLLKKGFSLGAEEWKLSDAPKKAENPVLASRIKDADSAGDIQVSEEGHTIVLSGQDFVYRYDTYKGVFSAMEKGGKPVIMEPMEYNVWRAPTDNDRRIRLVWEEAGYDRMTVRTYETSWEKKAGNVEIITALSLAAIFIQPFLRIQARWTVNGAGVVTMNLDVKKDPEFPFLPRFGLRMFLPKDRNQARYCGMGPEESYVDKHQSCRHGIFEGSAESFYVPYIKPQENGSRYDCDYVEVSGGGLSLFAAGSREICFNLSCYTQEELTKKAHRFELEESPYTVLCLDYAQSGIGSNSCGPDLLEKYRFDEEEFSWELTLVPEAE</sequence>
<dbReference type="InterPro" id="IPR006101">
    <property type="entry name" value="Glyco_hydro_2"/>
</dbReference>
<dbReference type="Pfam" id="PF02929">
    <property type="entry name" value="Bgal_small_N"/>
    <property type="match status" value="1"/>
</dbReference>
<accession>A0A9D1GGQ6</accession>
<dbReference type="Pfam" id="PF02836">
    <property type="entry name" value="Glyco_hydro_2_C"/>
    <property type="match status" value="1"/>
</dbReference>
<dbReference type="Gene3D" id="2.60.40.10">
    <property type="entry name" value="Immunoglobulins"/>
    <property type="match status" value="2"/>
</dbReference>
<reference evidence="9" key="2">
    <citation type="journal article" date="2021" name="PeerJ">
        <title>Extensive microbial diversity within the chicken gut microbiome revealed by metagenomics and culture.</title>
        <authorList>
            <person name="Gilroy R."/>
            <person name="Ravi A."/>
            <person name="Getino M."/>
            <person name="Pursley I."/>
            <person name="Horton D.L."/>
            <person name="Alikhan N.F."/>
            <person name="Baker D."/>
            <person name="Gharbi K."/>
            <person name="Hall N."/>
            <person name="Watson M."/>
            <person name="Adriaenssens E.M."/>
            <person name="Foster-Nyarko E."/>
            <person name="Jarju S."/>
            <person name="Secka A."/>
            <person name="Antonio M."/>
            <person name="Oren A."/>
            <person name="Chaudhuri R.R."/>
            <person name="La Ragione R."/>
            <person name="Hildebrand F."/>
            <person name="Pallen M.J."/>
        </authorList>
    </citation>
    <scope>NUCLEOTIDE SEQUENCE</scope>
    <source>
        <strain evidence="9">CHK123-3438</strain>
    </source>
</reference>
<dbReference type="InterPro" id="IPR032312">
    <property type="entry name" value="LacZ_4"/>
</dbReference>
<reference evidence="9" key="1">
    <citation type="submission" date="2020-10" db="EMBL/GenBank/DDBJ databases">
        <authorList>
            <person name="Gilroy R."/>
        </authorList>
    </citation>
    <scope>NUCLEOTIDE SEQUENCE</scope>
    <source>
        <strain evidence="9">CHK123-3438</strain>
    </source>
</reference>
<dbReference type="InterPro" id="IPR008979">
    <property type="entry name" value="Galactose-bd-like_sf"/>
</dbReference>
<dbReference type="EC" id="3.2.1.23" evidence="3"/>
<dbReference type="PROSITE" id="PS00608">
    <property type="entry name" value="GLYCOSYL_HYDROL_F2_2"/>
    <property type="match status" value="1"/>
</dbReference>
<dbReference type="SMART" id="SM01038">
    <property type="entry name" value="Bgal_small_N"/>
    <property type="match status" value="1"/>
</dbReference>
<dbReference type="InterPro" id="IPR023230">
    <property type="entry name" value="Glyco_hydro_2_CS"/>
</dbReference>
<dbReference type="InterPro" id="IPR011013">
    <property type="entry name" value="Gal_mutarotase_sf_dom"/>
</dbReference>
<dbReference type="PANTHER" id="PTHR46323">
    <property type="entry name" value="BETA-GALACTOSIDASE"/>
    <property type="match status" value="1"/>
</dbReference>
<keyword evidence="6" id="KW-0326">Glycosidase</keyword>
<name>A0A9D1GGQ6_9FIRM</name>
<dbReference type="InterPro" id="IPR050347">
    <property type="entry name" value="Bact_Beta-galactosidase"/>
</dbReference>
<evidence type="ECO:0000256" key="1">
    <source>
        <dbReference type="ARBA" id="ARBA00001412"/>
    </source>
</evidence>
<dbReference type="Pfam" id="PF16353">
    <property type="entry name" value="LacZ_4"/>
    <property type="match status" value="1"/>
</dbReference>
<dbReference type="Gene3D" id="2.70.98.10">
    <property type="match status" value="1"/>
</dbReference>
<dbReference type="PANTHER" id="PTHR46323:SF2">
    <property type="entry name" value="BETA-GALACTOSIDASE"/>
    <property type="match status" value="1"/>
</dbReference>
<comment type="caution">
    <text evidence="9">The sequence shown here is derived from an EMBL/GenBank/DDBJ whole genome shotgun (WGS) entry which is preliminary data.</text>
</comment>
<dbReference type="Gene3D" id="2.60.120.260">
    <property type="entry name" value="Galactose-binding domain-like"/>
    <property type="match status" value="1"/>
</dbReference>
<dbReference type="GO" id="GO:0004565">
    <property type="term" value="F:beta-galactosidase activity"/>
    <property type="evidence" value="ECO:0007669"/>
    <property type="project" value="UniProtKB-EC"/>
</dbReference>
<evidence type="ECO:0000313" key="10">
    <source>
        <dbReference type="Proteomes" id="UP000886860"/>
    </source>
</evidence>
<dbReference type="InterPro" id="IPR013783">
    <property type="entry name" value="Ig-like_fold"/>
</dbReference>
<organism evidence="9 10">
    <name type="scientific">Candidatus Caccovicinus merdipullorum</name>
    <dbReference type="NCBI Taxonomy" id="2840724"/>
    <lineage>
        <taxon>Bacteria</taxon>
        <taxon>Bacillati</taxon>
        <taxon>Bacillota</taxon>
        <taxon>Clostridia</taxon>
        <taxon>Eubacteriales</taxon>
        <taxon>Candidatus Caccovicinus</taxon>
    </lineage>
</organism>
<dbReference type="InterPro" id="IPR006103">
    <property type="entry name" value="Glyco_hydro_2_cat"/>
</dbReference>
<dbReference type="GO" id="GO:0009341">
    <property type="term" value="C:beta-galactosidase complex"/>
    <property type="evidence" value="ECO:0007669"/>
    <property type="project" value="InterPro"/>
</dbReference>
<evidence type="ECO:0000256" key="2">
    <source>
        <dbReference type="ARBA" id="ARBA00007401"/>
    </source>
</evidence>